<feature type="domain" description="Methyltransferase" evidence="4">
    <location>
        <begin position="48"/>
        <end position="139"/>
    </location>
</feature>
<dbReference type="PANTHER" id="PTHR43464:SF19">
    <property type="entry name" value="UBIQUINONE BIOSYNTHESIS O-METHYLTRANSFERASE, MITOCHONDRIAL"/>
    <property type="match status" value="1"/>
</dbReference>
<evidence type="ECO:0000256" key="2">
    <source>
        <dbReference type="ARBA" id="ARBA00022679"/>
    </source>
</evidence>
<dbReference type="Proteomes" id="UP000650466">
    <property type="component" value="Unassembled WGS sequence"/>
</dbReference>
<protein>
    <submittedName>
        <fullName evidence="5">Class I SAM-dependent methyltransferase</fullName>
    </submittedName>
</protein>
<keyword evidence="3" id="KW-0949">S-adenosyl-L-methionine</keyword>
<evidence type="ECO:0000313" key="6">
    <source>
        <dbReference type="Proteomes" id="UP000650466"/>
    </source>
</evidence>
<keyword evidence="1 5" id="KW-0489">Methyltransferase</keyword>
<dbReference type="GO" id="GO:0032259">
    <property type="term" value="P:methylation"/>
    <property type="evidence" value="ECO:0007669"/>
    <property type="project" value="UniProtKB-KW"/>
</dbReference>
<reference evidence="5" key="1">
    <citation type="submission" date="2020-09" db="EMBL/GenBank/DDBJ databases">
        <title>Draft Genome Sequence of Paenibacillus sp. WST5.</title>
        <authorList>
            <person name="Bao Z."/>
        </authorList>
    </citation>
    <scope>NUCLEOTIDE SEQUENCE</scope>
    <source>
        <strain evidence="5">WST5</strain>
    </source>
</reference>
<evidence type="ECO:0000256" key="3">
    <source>
        <dbReference type="ARBA" id="ARBA00022691"/>
    </source>
</evidence>
<dbReference type="Gene3D" id="2.20.130.10">
    <property type="entry name" value="CAC2371-like domains"/>
    <property type="match status" value="1"/>
</dbReference>
<gene>
    <name evidence="5" type="ORF">ICC18_05825</name>
</gene>
<comment type="caution">
    <text evidence="5">The sequence shown here is derived from an EMBL/GenBank/DDBJ whole genome shotgun (WGS) entry which is preliminary data.</text>
</comment>
<name>A0A926KLR2_9BACL</name>
<dbReference type="PANTHER" id="PTHR43464">
    <property type="entry name" value="METHYLTRANSFERASE"/>
    <property type="match status" value="1"/>
</dbReference>
<dbReference type="EMBL" id="JACVVD010000002">
    <property type="protein sequence ID" value="MBD0379627.1"/>
    <property type="molecule type" value="Genomic_DNA"/>
</dbReference>
<keyword evidence="6" id="KW-1185">Reference proteome</keyword>
<dbReference type="AlphaFoldDB" id="A0A926KLR2"/>
<dbReference type="CDD" id="cd02440">
    <property type="entry name" value="AdoMet_MTases"/>
    <property type="match status" value="1"/>
</dbReference>
<accession>A0A926KLR2</accession>
<evidence type="ECO:0000256" key="1">
    <source>
        <dbReference type="ARBA" id="ARBA00022603"/>
    </source>
</evidence>
<sequence>MQMKIKLDTDNFLHTNPSLYLAFNGEHDQSMALFIHKLLQDYQVGKKVLDIGSGPGREVAYLTSKGYEVTGLDNSEEMLSWAKEHSPGLPFVYGDQSDFSLNQQFDGLYCVGSTFLYNFSNEAVLSSLQCFRKHLHKGGLLYLDMRNAAFFLTKEGQRWLTEELVEQRTVNEDTVVSLKTRFSIDLANQILERDYCWTMAGYKPIVEHLRHRLLFPQELIHYLSSCGFRLVQLFDKPSPHVTKYDMQGPLTFSNDMVGTRMQVIAQAI</sequence>
<evidence type="ECO:0000259" key="4">
    <source>
        <dbReference type="Pfam" id="PF13649"/>
    </source>
</evidence>
<dbReference type="RefSeq" id="WP_188173433.1">
    <property type="nucleotide sequence ID" value="NZ_JACVVD010000002.1"/>
</dbReference>
<proteinExistence type="predicted"/>
<dbReference type="InterPro" id="IPR029063">
    <property type="entry name" value="SAM-dependent_MTases_sf"/>
</dbReference>
<evidence type="ECO:0000313" key="5">
    <source>
        <dbReference type="EMBL" id="MBD0379627.1"/>
    </source>
</evidence>
<organism evidence="5 6">
    <name type="scientific">Paenibacillus sedimenti</name>
    <dbReference type="NCBI Taxonomy" id="2770274"/>
    <lineage>
        <taxon>Bacteria</taxon>
        <taxon>Bacillati</taxon>
        <taxon>Bacillota</taxon>
        <taxon>Bacilli</taxon>
        <taxon>Bacillales</taxon>
        <taxon>Paenibacillaceae</taxon>
        <taxon>Paenibacillus</taxon>
    </lineage>
</organism>
<keyword evidence="2" id="KW-0808">Transferase</keyword>
<dbReference type="GO" id="GO:0008168">
    <property type="term" value="F:methyltransferase activity"/>
    <property type="evidence" value="ECO:0007669"/>
    <property type="project" value="UniProtKB-KW"/>
</dbReference>
<dbReference type="Pfam" id="PF13649">
    <property type="entry name" value="Methyltransf_25"/>
    <property type="match status" value="1"/>
</dbReference>
<dbReference type="SUPFAM" id="SSF53335">
    <property type="entry name" value="S-adenosyl-L-methionine-dependent methyltransferases"/>
    <property type="match status" value="1"/>
</dbReference>
<dbReference type="Gene3D" id="3.40.50.150">
    <property type="entry name" value="Vaccinia Virus protein VP39"/>
    <property type="match status" value="1"/>
</dbReference>
<dbReference type="InterPro" id="IPR041698">
    <property type="entry name" value="Methyltransf_25"/>
</dbReference>